<sequence length="117" mass="13262">MRKRIPKVATVLVIAFLTCFMFLSLPVLSLTPGVSENMGKDAFDTEQSNRSYKVTLRLNSSHQGKLFIDRAPSSFLAASVLALLTLVIPRVFLRPFFYLFKKRIVLMPIKFTSMFVA</sequence>
<keyword evidence="1" id="KW-1133">Transmembrane helix</keyword>
<evidence type="ECO:0000313" key="2">
    <source>
        <dbReference type="EMBL" id="GIP54650.1"/>
    </source>
</evidence>
<keyword evidence="1" id="KW-0812">Transmembrane</keyword>
<dbReference type="RefSeq" id="WP_213655884.1">
    <property type="nucleotide sequence ID" value="NZ_BOSL01000013.1"/>
</dbReference>
<comment type="caution">
    <text evidence="2">The sequence shown here is derived from an EMBL/GenBank/DDBJ whole genome shotgun (WGS) entry which is preliminary data.</text>
</comment>
<proteinExistence type="predicted"/>
<dbReference type="EMBL" id="BOSL01000013">
    <property type="protein sequence ID" value="GIP54650.1"/>
    <property type="molecule type" value="Genomic_DNA"/>
</dbReference>
<dbReference type="Proteomes" id="UP000679992">
    <property type="component" value="Unassembled WGS sequence"/>
</dbReference>
<reference evidence="2 3" key="1">
    <citation type="submission" date="2021-03" db="EMBL/GenBank/DDBJ databases">
        <title>Antimicrobial resistance genes in bacteria isolated from Japanese honey, and their potential for conferring macrolide and lincosamide resistance in the American foulbrood pathogen Paenibacillus larvae.</title>
        <authorList>
            <person name="Okamoto M."/>
            <person name="Kumagai M."/>
            <person name="Kanamori H."/>
            <person name="Takamatsu D."/>
        </authorList>
    </citation>
    <scope>NUCLEOTIDE SEQUENCE [LARGE SCALE GENOMIC DNA]</scope>
    <source>
        <strain evidence="2 3">J42TS3</strain>
    </source>
</reference>
<protein>
    <submittedName>
        <fullName evidence="2">Uncharacterized protein</fullName>
    </submittedName>
</protein>
<accession>A0ABQ4MFB0</accession>
<keyword evidence="1" id="KW-0472">Membrane</keyword>
<organism evidence="2 3">
    <name type="scientific">Paenibacillus vini</name>
    <dbReference type="NCBI Taxonomy" id="1476024"/>
    <lineage>
        <taxon>Bacteria</taxon>
        <taxon>Bacillati</taxon>
        <taxon>Bacillota</taxon>
        <taxon>Bacilli</taxon>
        <taxon>Bacillales</taxon>
        <taxon>Paenibacillaceae</taxon>
        <taxon>Paenibacillus</taxon>
    </lineage>
</organism>
<evidence type="ECO:0000313" key="3">
    <source>
        <dbReference type="Proteomes" id="UP000679992"/>
    </source>
</evidence>
<gene>
    <name evidence="2" type="ORF">J42TS3_36850</name>
</gene>
<evidence type="ECO:0000256" key="1">
    <source>
        <dbReference type="SAM" id="Phobius"/>
    </source>
</evidence>
<name>A0ABQ4MFB0_9BACL</name>
<keyword evidence="3" id="KW-1185">Reference proteome</keyword>
<feature type="transmembrane region" description="Helical" evidence="1">
    <location>
        <begin position="75"/>
        <end position="93"/>
    </location>
</feature>